<protein>
    <recommendedName>
        <fullName evidence="4">START domain-containing protein</fullName>
    </recommendedName>
</protein>
<dbReference type="InterPro" id="IPR023393">
    <property type="entry name" value="START-like_dom_sf"/>
</dbReference>
<dbReference type="VEuPathDB" id="CryptoDB:Vbra_10786"/>
<keyword evidence="3" id="KW-1185">Reference proteome</keyword>
<dbReference type="SUPFAM" id="SSF55961">
    <property type="entry name" value="Bet v1-like"/>
    <property type="match status" value="1"/>
</dbReference>
<dbReference type="OMA" id="RHHDDVE"/>
<evidence type="ECO:0000256" key="1">
    <source>
        <dbReference type="SAM" id="MobiDB-lite"/>
    </source>
</evidence>
<dbReference type="Gene3D" id="3.30.530.20">
    <property type="match status" value="1"/>
</dbReference>
<dbReference type="PANTHER" id="PTHR34560:SF1">
    <property type="entry name" value="START DOMAIN-CONTAINING PROTEIN"/>
    <property type="match status" value="1"/>
</dbReference>
<dbReference type="EMBL" id="CDMY01000007">
    <property type="protein sequence ID" value="CEL91626.1"/>
    <property type="molecule type" value="Genomic_DNA"/>
</dbReference>
<evidence type="ECO:0000313" key="2">
    <source>
        <dbReference type="EMBL" id="CEL91626.1"/>
    </source>
</evidence>
<reference evidence="2 3" key="1">
    <citation type="submission" date="2014-11" db="EMBL/GenBank/DDBJ databases">
        <authorList>
            <person name="Zhu J."/>
            <person name="Qi W."/>
            <person name="Song R."/>
        </authorList>
    </citation>
    <scope>NUCLEOTIDE SEQUENCE [LARGE SCALE GENOMIC DNA]</scope>
</reference>
<organism evidence="2 3">
    <name type="scientific">Vitrella brassicaformis (strain CCMP3155)</name>
    <dbReference type="NCBI Taxonomy" id="1169540"/>
    <lineage>
        <taxon>Eukaryota</taxon>
        <taxon>Sar</taxon>
        <taxon>Alveolata</taxon>
        <taxon>Colpodellida</taxon>
        <taxon>Vitrellaceae</taxon>
        <taxon>Vitrella</taxon>
    </lineage>
</organism>
<dbReference type="InParanoid" id="A0A0G4E8U6"/>
<dbReference type="Proteomes" id="UP000041254">
    <property type="component" value="Unassembled WGS sequence"/>
</dbReference>
<sequence length="601" mass="69068">MWNELRQRDQIEVWAMASRWQAEIDRVRDYERSGLDGEARERLRRVQREVLINVSLPDAISCQTVEDGAVVRVDIEETAHSSPCHFLTSVCPNLAVCCAEPLPRPTTTMWRDNELTALLDQVYTQLQTHPLLTTTPMPSKSDKEYEQMVNRMLCISPQKPNRILTPPSLDATPTELPSTATHEVMMTDRSEVRHHDDVESEVRHHDDVESSEADDDDEEAEDEKEVDEGGAYDGQSRPETPPEITPHNVTPTNKADAKKAELDRLLGEWERLYESEKVTMAHDAWTKVVTATQDYLTIIGHIDSPEGDKTPPSPMDVRVLLERAAIDVNGHPLLQDDALRRFEMAMKEIQATDAILDTADSHTMGGGSSRYDLRWHVDKDNVVVMSAEGVIDVPLFHLLCLLYETDYYCRFFPFVSKVETIMEIDRMNRVMRHEFSFPWPLNKRESINYGFGTDALDDPRYEAVVVCSWSITHDDRHGLGIAVPDISPHRVPMKIDHFTWRLQPITQHKTRLQFVFKANPHIAHLPVSVQAYATRYITHSVYRNMTKCARRFKGSVWEKRMHERPDVYGYMQTRLEEYFSNKRGQGEMRPGGSRREGATTE</sequence>
<feature type="region of interest" description="Disordered" evidence="1">
    <location>
        <begin position="581"/>
        <end position="601"/>
    </location>
</feature>
<dbReference type="OrthoDB" id="447279at2759"/>
<feature type="region of interest" description="Disordered" evidence="1">
    <location>
        <begin position="157"/>
        <end position="258"/>
    </location>
</feature>
<accession>A0A0G4E8U6</accession>
<gene>
    <name evidence="2" type="ORF">Vbra_10786</name>
</gene>
<evidence type="ECO:0000313" key="3">
    <source>
        <dbReference type="Proteomes" id="UP000041254"/>
    </source>
</evidence>
<dbReference type="PANTHER" id="PTHR34560">
    <property type="entry name" value="POLYKETIDE CYCLASE/DEHYDRASE/LIPID TRANSPORT SUPERFAMILY PROTEIN"/>
    <property type="match status" value="1"/>
</dbReference>
<feature type="compositionally biased region" description="Acidic residues" evidence="1">
    <location>
        <begin position="209"/>
        <end position="230"/>
    </location>
</feature>
<feature type="compositionally biased region" description="Basic and acidic residues" evidence="1">
    <location>
        <begin position="185"/>
        <end position="208"/>
    </location>
</feature>
<proteinExistence type="predicted"/>
<name>A0A0G4E8U6_VITBC</name>
<evidence type="ECO:0008006" key="4">
    <source>
        <dbReference type="Google" id="ProtNLM"/>
    </source>
</evidence>
<dbReference type="AlphaFoldDB" id="A0A0G4E8U6"/>